<feature type="compositionally biased region" description="Low complexity" evidence="1">
    <location>
        <begin position="422"/>
        <end position="436"/>
    </location>
</feature>
<dbReference type="GeneID" id="108995737"/>
<dbReference type="RefSeq" id="XP_018826899.2">
    <property type="nucleotide sequence ID" value="XM_018971354.2"/>
</dbReference>
<keyword evidence="3" id="KW-1185">Reference proteome</keyword>
<proteinExistence type="predicted"/>
<evidence type="ECO:0000256" key="1">
    <source>
        <dbReference type="SAM" id="MobiDB-lite"/>
    </source>
</evidence>
<feature type="compositionally biased region" description="Basic and acidic residues" evidence="1">
    <location>
        <begin position="500"/>
        <end position="521"/>
    </location>
</feature>
<keyword evidence="2" id="KW-1133">Transmembrane helix</keyword>
<feature type="transmembrane region" description="Helical" evidence="2">
    <location>
        <begin position="20"/>
        <end position="37"/>
    </location>
</feature>
<feature type="region of interest" description="Disordered" evidence="1">
    <location>
        <begin position="418"/>
        <end position="528"/>
    </location>
</feature>
<feature type="region of interest" description="Disordered" evidence="1">
    <location>
        <begin position="292"/>
        <end position="364"/>
    </location>
</feature>
<feature type="compositionally biased region" description="Basic and acidic residues" evidence="1">
    <location>
        <begin position="111"/>
        <end position="128"/>
    </location>
</feature>
<feature type="region of interest" description="Disordered" evidence="1">
    <location>
        <begin position="66"/>
        <end position="280"/>
    </location>
</feature>
<keyword evidence="2" id="KW-0812">Transmembrane</keyword>
<evidence type="ECO:0000313" key="3">
    <source>
        <dbReference type="Proteomes" id="UP000235220"/>
    </source>
</evidence>
<protein>
    <submittedName>
        <fullName evidence="4 5">Dentin sialophosphoprotein</fullName>
    </submittedName>
</protein>
<dbReference type="OrthoDB" id="1306415at2759"/>
<dbReference type="PANTHER" id="PTHR33700">
    <property type="entry name" value="MYB-LIKE PROTEIN X"/>
    <property type="match status" value="1"/>
</dbReference>
<gene>
    <name evidence="4 5" type="primary">LOC108995737</name>
</gene>
<feature type="compositionally biased region" description="Basic and acidic residues" evidence="1">
    <location>
        <begin position="203"/>
        <end position="219"/>
    </location>
</feature>
<dbReference type="PANTHER" id="PTHR33700:SF4">
    <property type="entry name" value="MYB-LIKE PROTEIN X"/>
    <property type="match status" value="1"/>
</dbReference>
<sequence>MIKRSPSRNHRSKGIKVKHVLQICLLLGVCFWLIYQVKHSHDKKKEFDEKDAKLSVKTQSGTELLKLGRKDIHPHLEEVPEIEKHVEEEEEETGGEEEENKHDEEEQEEEENKHEEKEQDEEENKHEVEDQEEEENKSEEIERGAGDDEMDENDQEKLDGDADHDEELLDEEKEGEEENKESERNESDNKASQLETSLEDQDHDGGNHEAREEHYKGDDASSAVTHDAQTIISEAGKLSSGNSIEISEMNILGQENKSKGTQETDTDKNNPTIKVVESEIDSNGTSLNAITIEQKGNNGSSNSVDGLVENSTTIAQSTDQPEASNDTTLVSKEVSNNSDEVSTDRNNSTDTGIGTSDFSQQNGTVNISDSAHAQNITADLSSVQTFEIEQNGNSTSVSGSNQSDINSTVSIKIEKADAGAIELSTSSNTTESSLSEKITTETEDGSVSSTSKENTDATKNKADGKSELGRTNESSDNSSRDEVPDVVEHNPVDASNSHIALDEKLNTDLDKMPEIRTEGENSKAVAAE</sequence>
<evidence type="ECO:0000256" key="2">
    <source>
        <dbReference type="SAM" id="Phobius"/>
    </source>
</evidence>
<dbReference type="RefSeq" id="XP_018826900.2">
    <property type="nucleotide sequence ID" value="XM_018971355.2"/>
</dbReference>
<feature type="compositionally biased region" description="Basic and acidic residues" evidence="1">
    <location>
        <begin position="256"/>
        <end position="268"/>
    </location>
</feature>
<feature type="compositionally biased region" description="Basic and acidic residues" evidence="1">
    <location>
        <begin position="453"/>
        <end position="470"/>
    </location>
</feature>
<organism evidence="3 4">
    <name type="scientific">Juglans regia</name>
    <name type="common">English walnut</name>
    <dbReference type="NCBI Taxonomy" id="51240"/>
    <lineage>
        <taxon>Eukaryota</taxon>
        <taxon>Viridiplantae</taxon>
        <taxon>Streptophyta</taxon>
        <taxon>Embryophyta</taxon>
        <taxon>Tracheophyta</taxon>
        <taxon>Spermatophyta</taxon>
        <taxon>Magnoliopsida</taxon>
        <taxon>eudicotyledons</taxon>
        <taxon>Gunneridae</taxon>
        <taxon>Pentapetalae</taxon>
        <taxon>rosids</taxon>
        <taxon>fabids</taxon>
        <taxon>Fagales</taxon>
        <taxon>Juglandaceae</taxon>
        <taxon>Juglans</taxon>
    </lineage>
</organism>
<evidence type="ECO:0000313" key="4">
    <source>
        <dbReference type="RefSeq" id="XP_018826899.2"/>
    </source>
</evidence>
<dbReference type="Gramene" id="Jr16_21150_p1">
    <property type="protein sequence ID" value="cds.Jr16_21150_p1"/>
    <property type="gene ID" value="Jr16_21150"/>
</dbReference>
<name>A0A2I4F5I4_JUGRE</name>
<feature type="compositionally biased region" description="Acidic residues" evidence="1">
    <location>
        <begin position="162"/>
        <end position="180"/>
    </location>
</feature>
<dbReference type="Proteomes" id="UP000235220">
    <property type="component" value="Chromosome 16"/>
</dbReference>
<feature type="compositionally biased region" description="Acidic residues" evidence="1">
    <location>
        <begin position="88"/>
        <end position="98"/>
    </location>
</feature>
<feature type="compositionally biased region" description="Basic and acidic residues" evidence="1">
    <location>
        <begin position="66"/>
        <end position="87"/>
    </location>
</feature>
<evidence type="ECO:0000313" key="5">
    <source>
        <dbReference type="RefSeq" id="XP_018826900.2"/>
    </source>
</evidence>
<feature type="compositionally biased region" description="Polar residues" evidence="1">
    <location>
        <begin position="222"/>
        <end position="232"/>
    </location>
</feature>
<keyword evidence="2" id="KW-0472">Membrane</keyword>
<reference evidence="4 5" key="1">
    <citation type="submission" date="2025-04" db="UniProtKB">
        <authorList>
            <consortium name="RefSeq"/>
        </authorList>
    </citation>
    <scope>IDENTIFICATION</scope>
    <source>
        <tissue evidence="4 5">Leaves</tissue>
    </source>
</reference>
<dbReference type="KEGG" id="jre:108995737"/>
<dbReference type="AlphaFoldDB" id="A0A2I4F5I4"/>
<feature type="compositionally biased region" description="Basic and acidic residues" evidence="1">
    <location>
        <begin position="478"/>
        <end position="491"/>
    </location>
</feature>
<accession>A0A2I4F5I4</accession>